<dbReference type="SUPFAM" id="SSF46938">
    <property type="entry name" value="CRAL/TRIO N-terminal domain"/>
    <property type="match status" value="1"/>
</dbReference>
<dbReference type="Gene3D" id="3.40.525.10">
    <property type="entry name" value="CRAL-TRIO lipid binding domain"/>
    <property type="match status" value="1"/>
</dbReference>
<organism evidence="1 2">
    <name type="scientific">Schistosoma mattheei</name>
    <dbReference type="NCBI Taxonomy" id="31246"/>
    <lineage>
        <taxon>Eukaryota</taxon>
        <taxon>Metazoa</taxon>
        <taxon>Spiralia</taxon>
        <taxon>Lophotrochozoa</taxon>
        <taxon>Platyhelminthes</taxon>
        <taxon>Trematoda</taxon>
        <taxon>Digenea</taxon>
        <taxon>Strigeidida</taxon>
        <taxon>Schistosomatoidea</taxon>
        <taxon>Schistosomatidae</taxon>
        <taxon>Schistosoma</taxon>
    </lineage>
</organism>
<proteinExistence type="predicted"/>
<dbReference type="InterPro" id="IPR036273">
    <property type="entry name" value="CRAL/TRIO_N_dom_sf"/>
</dbReference>
<dbReference type="InterPro" id="IPR036865">
    <property type="entry name" value="CRAL-TRIO_dom_sf"/>
</dbReference>
<dbReference type="SMART" id="SM01100">
    <property type="entry name" value="CRAL_TRIO_N"/>
    <property type="match status" value="1"/>
</dbReference>
<evidence type="ECO:0000313" key="2">
    <source>
        <dbReference type="Proteomes" id="UP000269396"/>
    </source>
</evidence>
<accession>A0A183NV50</accession>
<keyword evidence="2" id="KW-1185">Reference proteome</keyword>
<evidence type="ECO:0000313" key="1">
    <source>
        <dbReference type="EMBL" id="VDP31426.1"/>
    </source>
</evidence>
<dbReference type="InterPro" id="IPR011074">
    <property type="entry name" value="CRAL/TRIO_N_dom"/>
</dbReference>
<sequence length="117" mass="14374">MWSVEYDLGLEESLTRDELSVLHQFYERMLSCPLDICRSKRYLVRWLRARSWDVDEAEKMLYSHIKWRDVQKVMLMFNINKLPTFVCGCLYYWFHFLLIFRLCDITYRDYNPPTLGK</sequence>
<dbReference type="AlphaFoldDB" id="A0A183NV50"/>
<reference evidence="1 2" key="1">
    <citation type="submission" date="2018-11" db="EMBL/GenBank/DDBJ databases">
        <authorList>
            <consortium name="Pathogen Informatics"/>
        </authorList>
    </citation>
    <scope>NUCLEOTIDE SEQUENCE [LARGE SCALE GENOMIC DNA]</scope>
    <source>
        <strain>Denwood</strain>
        <strain evidence="2">Zambia</strain>
    </source>
</reference>
<gene>
    <name evidence="1" type="ORF">SMTD_LOCUS5986</name>
</gene>
<protein>
    <submittedName>
        <fullName evidence="1">Uncharacterized protein</fullName>
    </submittedName>
</protein>
<name>A0A183NV50_9TREM</name>
<dbReference type="Pfam" id="PF03765">
    <property type="entry name" value="CRAL_TRIO_N"/>
    <property type="match status" value="1"/>
</dbReference>
<dbReference type="EMBL" id="UZAL01027318">
    <property type="protein sequence ID" value="VDP31426.1"/>
    <property type="molecule type" value="Genomic_DNA"/>
</dbReference>
<dbReference type="Proteomes" id="UP000269396">
    <property type="component" value="Unassembled WGS sequence"/>
</dbReference>